<accession>A0A5J4YM25</accession>
<dbReference type="GO" id="GO:0005739">
    <property type="term" value="C:mitochondrion"/>
    <property type="evidence" value="ECO:0007669"/>
    <property type="project" value="TreeGrafter"/>
</dbReference>
<dbReference type="InterPro" id="IPR001509">
    <property type="entry name" value="Epimerase_deHydtase"/>
</dbReference>
<dbReference type="OrthoDB" id="275457at2759"/>
<organism evidence="4 5">
    <name type="scientific">Porphyridium purpureum</name>
    <name type="common">Red alga</name>
    <name type="synonym">Porphyridium cruentum</name>
    <dbReference type="NCBI Taxonomy" id="35688"/>
    <lineage>
        <taxon>Eukaryota</taxon>
        <taxon>Rhodophyta</taxon>
        <taxon>Bangiophyceae</taxon>
        <taxon>Porphyridiales</taxon>
        <taxon>Porphyridiaceae</taxon>
        <taxon>Porphyridium</taxon>
    </lineage>
</organism>
<comment type="caution">
    <text evidence="4">The sequence shown here is derived from an EMBL/GenBank/DDBJ whole genome shotgun (WGS) entry which is preliminary data.</text>
</comment>
<evidence type="ECO:0000256" key="1">
    <source>
        <dbReference type="SAM" id="MobiDB-lite"/>
    </source>
</evidence>
<evidence type="ECO:0000313" key="5">
    <source>
        <dbReference type="Proteomes" id="UP000324585"/>
    </source>
</evidence>
<dbReference type="Gene3D" id="3.40.50.720">
    <property type="entry name" value="NAD(P)-binding Rossmann-like Domain"/>
    <property type="match status" value="1"/>
</dbReference>
<feature type="chain" id="PRO_5023854300" evidence="2">
    <location>
        <begin position="16"/>
        <end position="748"/>
    </location>
</feature>
<dbReference type="PANTHER" id="PTHR12126:SF11">
    <property type="entry name" value="NADH DEHYDROGENASE [UBIQUINONE] 1 ALPHA SUBCOMPLEX SUBUNIT 9, MITOCHONDRIAL"/>
    <property type="match status" value="1"/>
</dbReference>
<dbReference type="InterPro" id="IPR032710">
    <property type="entry name" value="NTF2-like_dom_sf"/>
</dbReference>
<dbReference type="PANTHER" id="PTHR12126">
    <property type="entry name" value="NADH-UBIQUINONE OXIDOREDUCTASE 39 KDA SUBUNIT-RELATED"/>
    <property type="match status" value="1"/>
</dbReference>
<dbReference type="GO" id="GO:0044877">
    <property type="term" value="F:protein-containing complex binding"/>
    <property type="evidence" value="ECO:0007669"/>
    <property type="project" value="TreeGrafter"/>
</dbReference>
<dbReference type="SUPFAM" id="SSF51735">
    <property type="entry name" value="NAD(P)-binding Rossmann-fold domains"/>
    <property type="match status" value="1"/>
</dbReference>
<reference evidence="5" key="1">
    <citation type="journal article" date="2019" name="Nat. Commun.">
        <title>Expansion of phycobilisome linker gene families in mesophilic red algae.</title>
        <authorList>
            <person name="Lee J."/>
            <person name="Kim D."/>
            <person name="Bhattacharya D."/>
            <person name="Yoon H.S."/>
        </authorList>
    </citation>
    <scope>NUCLEOTIDE SEQUENCE [LARGE SCALE GENOMIC DNA]</scope>
    <source>
        <strain evidence="5">CCMP 1328</strain>
    </source>
</reference>
<feature type="region of interest" description="Disordered" evidence="1">
    <location>
        <begin position="44"/>
        <end position="70"/>
    </location>
</feature>
<dbReference type="Pfam" id="PF01370">
    <property type="entry name" value="Epimerase"/>
    <property type="match status" value="1"/>
</dbReference>
<dbReference type="Proteomes" id="UP000324585">
    <property type="component" value="Unassembled WGS sequence"/>
</dbReference>
<dbReference type="CDD" id="cd05271">
    <property type="entry name" value="NDUFA9_like_SDR_a"/>
    <property type="match status" value="1"/>
</dbReference>
<sequence length="748" mass="82539">MIALHVVSIMTVVAALLLALLWASRDKVFETPLSARLNRGDASAASTPAAASSSSDARHNSHQRAAPAMPTHDSVSVLLQNMDRLFNEYLVDNSSTLNDAEFLAQLPLAPDASVILFGERGVGVEAVKAFKRSVHTRVAAPDAHVTRILTRVSQLTVSGMHYTASHLALWFSSTGTHEWVPAVGVGSLRADGKDGFVLASYSYLVDVNDQRALFDSMNGYLHAEQVVQQIMQAFERRDTVALSRHYSDDVTYHLVSVTKREGKDDAIQFYKNVTNEFAIDSAHVWSVVTARDHPSRVKKVEDRTWMIEFDSFELMGRHHGCFTVTDGVLLLELNAANKIRRVDFYVDLNELSIGMAKCRFLAHTFANDENEGFLLDSTWRKSFQDRTGVGGGAKVSGMSEVGSRGSGGRASVSGVTATVFGATGFVGRYVVNELGRHGTQVVVPWRGDGLNHRHLKLMGDLGQIVPVEFHIRDEESVRRAMQHSDVVINLMGKHYETRNFSYTDVHVTGSDTIARIAKQCGVHQFVQMSCANASPVSPSAWNVSKYAAEQAVRAHYPDAVIVRATDIFGYEDRLLNRICQLLQKTRRYPIIDYGEYMLQPVYMQDIAVVMGGIVRDPEGFAGQTLVLAGPAPISMADLVEFCITETKMLGGPVHLPRQVAPFLGKLLGLRLPLFNPNPIVPHDAFVLECTNNILREEPGILTFEDLDYVPHGVTSEQGADVVRMYRRGGDRSSLFYVAPESQKFSSPN</sequence>
<evidence type="ECO:0000256" key="2">
    <source>
        <dbReference type="SAM" id="SignalP"/>
    </source>
</evidence>
<dbReference type="InterPro" id="IPR051207">
    <property type="entry name" value="ComplexI_NDUFA9_subunit"/>
</dbReference>
<evidence type="ECO:0000313" key="4">
    <source>
        <dbReference type="EMBL" id="KAA8492072.1"/>
    </source>
</evidence>
<feature type="signal peptide" evidence="2">
    <location>
        <begin position="1"/>
        <end position="15"/>
    </location>
</feature>
<dbReference type="SUPFAM" id="SSF54427">
    <property type="entry name" value="NTF2-like"/>
    <property type="match status" value="1"/>
</dbReference>
<keyword evidence="5" id="KW-1185">Reference proteome</keyword>
<gene>
    <name evidence="4" type="ORF">FVE85_3510</name>
</gene>
<dbReference type="Gene3D" id="3.10.450.50">
    <property type="match status" value="1"/>
</dbReference>
<name>A0A5J4YM25_PORPP</name>
<keyword evidence="4" id="KW-0830">Ubiquinone</keyword>
<dbReference type="EMBL" id="VRMN01000010">
    <property type="protein sequence ID" value="KAA8492072.1"/>
    <property type="molecule type" value="Genomic_DNA"/>
</dbReference>
<evidence type="ECO:0000259" key="3">
    <source>
        <dbReference type="Pfam" id="PF01370"/>
    </source>
</evidence>
<protein>
    <submittedName>
        <fullName evidence="4">NADH dehydrogenase ubiquinone 1 alpha subcomplex subunit 9, mitochondrial</fullName>
    </submittedName>
</protein>
<dbReference type="AlphaFoldDB" id="A0A5J4YM25"/>
<dbReference type="InterPro" id="IPR036291">
    <property type="entry name" value="NAD(P)-bd_dom_sf"/>
</dbReference>
<proteinExistence type="predicted"/>
<keyword evidence="2" id="KW-0732">Signal</keyword>
<feature type="domain" description="NAD-dependent epimerase/dehydratase" evidence="3">
    <location>
        <begin position="418"/>
        <end position="616"/>
    </location>
</feature>
<feature type="compositionally biased region" description="Low complexity" evidence="1">
    <location>
        <begin position="44"/>
        <end position="55"/>
    </location>
</feature>